<evidence type="ECO:0000313" key="3">
    <source>
        <dbReference type="Proteomes" id="UP001470230"/>
    </source>
</evidence>
<dbReference type="SMART" id="SM00271">
    <property type="entry name" value="DnaJ"/>
    <property type="match status" value="1"/>
</dbReference>
<feature type="domain" description="J" evidence="1">
    <location>
        <begin position="19"/>
        <end position="84"/>
    </location>
</feature>
<evidence type="ECO:0000259" key="1">
    <source>
        <dbReference type="PROSITE" id="PS50076"/>
    </source>
</evidence>
<organism evidence="2 3">
    <name type="scientific">Tritrichomonas musculus</name>
    <dbReference type="NCBI Taxonomy" id="1915356"/>
    <lineage>
        <taxon>Eukaryota</taxon>
        <taxon>Metamonada</taxon>
        <taxon>Parabasalia</taxon>
        <taxon>Tritrichomonadida</taxon>
        <taxon>Tritrichomonadidae</taxon>
        <taxon>Tritrichomonas</taxon>
    </lineage>
</organism>
<dbReference type="Pfam" id="PF01556">
    <property type="entry name" value="DnaJ_C"/>
    <property type="match status" value="1"/>
</dbReference>
<dbReference type="Proteomes" id="UP001470230">
    <property type="component" value="Unassembled WGS sequence"/>
</dbReference>
<dbReference type="PROSITE" id="PS50076">
    <property type="entry name" value="DNAJ_2"/>
    <property type="match status" value="1"/>
</dbReference>
<dbReference type="CDD" id="cd10747">
    <property type="entry name" value="DnaJ_C"/>
    <property type="match status" value="1"/>
</dbReference>
<accession>A0ABR2K0T8</accession>
<comment type="caution">
    <text evidence="2">The sequence shown here is derived from an EMBL/GenBank/DDBJ whole genome shotgun (WGS) entry which is preliminary data.</text>
</comment>
<dbReference type="SUPFAM" id="SSF46565">
    <property type="entry name" value="Chaperone J-domain"/>
    <property type="match status" value="1"/>
</dbReference>
<dbReference type="Gene3D" id="1.10.287.110">
    <property type="entry name" value="DnaJ domain"/>
    <property type="match status" value="1"/>
</dbReference>
<keyword evidence="3" id="KW-1185">Reference proteome</keyword>
<dbReference type="PANTHER" id="PTHR43888">
    <property type="entry name" value="DNAJ-LIKE-2, ISOFORM A-RELATED"/>
    <property type="match status" value="1"/>
</dbReference>
<dbReference type="InterPro" id="IPR001623">
    <property type="entry name" value="DnaJ_domain"/>
</dbReference>
<dbReference type="InterPro" id="IPR036869">
    <property type="entry name" value="J_dom_sf"/>
</dbReference>
<sequence>MFWYILFSLAFIRGDGNRDFYNILGLMHDCTDREIDRAIQKLSRKYHPDKNKGNQKAAEIFANINDAYAALRDPQKRRIYDLYGEAGLHLYESPKNDMNEILGLTRSESTDNSAAIVRKKGKTFRIQFPVDLVDFYTSAHYNLLVTRRTMCRCPTAGFFCPKCHGRPTIRENVTLSLFVEKGSDEGNIVLFKNAGDTTERNAPSDIEVEIVSRPHPIFKRNGADLHINIELNLKEALLGFKRNFTFIDGTDLVVESKNPLGCGKVLTIKNKGLPKYLYPDEFGDLIVHTTFKWPKSLTPEQREKLANALQSQS</sequence>
<dbReference type="CDD" id="cd06257">
    <property type="entry name" value="DnaJ"/>
    <property type="match status" value="1"/>
</dbReference>
<dbReference type="Gene3D" id="2.60.260.20">
    <property type="entry name" value="Urease metallochaperone UreE, N-terminal domain"/>
    <property type="match status" value="2"/>
</dbReference>
<dbReference type="InterPro" id="IPR044713">
    <property type="entry name" value="DNJA1/2-like"/>
</dbReference>
<dbReference type="SUPFAM" id="SSF49493">
    <property type="entry name" value="HSP40/DnaJ peptide-binding domain"/>
    <property type="match status" value="2"/>
</dbReference>
<dbReference type="PROSITE" id="PS00636">
    <property type="entry name" value="DNAJ_1"/>
    <property type="match status" value="1"/>
</dbReference>
<dbReference type="EMBL" id="JAPFFF010000008">
    <property type="protein sequence ID" value="KAK8884726.1"/>
    <property type="molecule type" value="Genomic_DNA"/>
</dbReference>
<dbReference type="InterPro" id="IPR002939">
    <property type="entry name" value="DnaJ_C"/>
</dbReference>
<evidence type="ECO:0000313" key="2">
    <source>
        <dbReference type="EMBL" id="KAK8884726.1"/>
    </source>
</evidence>
<dbReference type="InterPro" id="IPR008971">
    <property type="entry name" value="HSP40/DnaJ_pept-bd"/>
</dbReference>
<dbReference type="PRINTS" id="PR00625">
    <property type="entry name" value="JDOMAIN"/>
</dbReference>
<dbReference type="InterPro" id="IPR018253">
    <property type="entry name" value="DnaJ_domain_CS"/>
</dbReference>
<proteinExistence type="predicted"/>
<gene>
    <name evidence="2" type="ORF">M9Y10_043846</name>
</gene>
<dbReference type="Pfam" id="PF00226">
    <property type="entry name" value="DnaJ"/>
    <property type="match status" value="1"/>
</dbReference>
<reference evidence="2 3" key="1">
    <citation type="submission" date="2024-04" db="EMBL/GenBank/DDBJ databases">
        <title>Tritrichomonas musculus Genome.</title>
        <authorList>
            <person name="Alves-Ferreira E."/>
            <person name="Grigg M."/>
            <person name="Lorenzi H."/>
            <person name="Galac M."/>
        </authorList>
    </citation>
    <scope>NUCLEOTIDE SEQUENCE [LARGE SCALE GENOMIC DNA]</scope>
    <source>
        <strain evidence="2 3">EAF2021</strain>
    </source>
</reference>
<name>A0ABR2K0T8_9EUKA</name>
<protein>
    <recommendedName>
        <fullName evidence="1">J domain-containing protein</fullName>
    </recommendedName>
</protein>